<accession>A0A0W1SUV2</accession>
<feature type="compositionally biased region" description="Basic and acidic residues" evidence="1">
    <location>
        <begin position="492"/>
        <end position="504"/>
    </location>
</feature>
<evidence type="ECO:0000313" key="3">
    <source>
        <dbReference type="EMBL" id="KTG29602.1"/>
    </source>
</evidence>
<dbReference type="PANTHER" id="PTHR43384:SF10">
    <property type="entry name" value="ATPASE INVOLVED IN CHROMOSOME PARTITIONING, PARA_MIND FAMILY"/>
    <property type="match status" value="1"/>
</dbReference>
<gene>
    <name evidence="3" type="ORF">AUR66_09755</name>
</gene>
<dbReference type="GO" id="GO:0009898">
    <property type="term" value="C:cytoplasmic side of plasma membrane"/>
    <property type="evidence" value="ECO:0007669"/>
    <property type="project" value="TreeGrafter"/>
</dbReference>
<dbReference type="GO" id="GO:0005524">
    <property type="term" value="F:ATP binding"/>
    <property type="evidence" value="ECO:0007669"/>
    <property type="project" value="TreeGrafter"/>
</dbReference>
<feature type="compositionally biased region" description="Acidic residues" evidence="1">
    <location>
        <begin position="506"/>
        <end position="521"/>
    </location>
</feature>
<feature type="region of interest" description="Disordered" evidence="1">
    <location>
        <begin position="237"/>
        <end position="602"/>
    </location>
</feature>
<dbReference type="NCBIfam" id="TIGR01969">
    <property type="entry name" value="minD_arch"/>
    <property type="match status" value="1"/>
</dbReference>
<organism evidence="3 4">
    <name type="scientific">Haloferax profundi</name>
    <dbReference type="NCBI Taxonomy" id="1544718"/>
    <lineage>
        <taxon>Archaea</taxon>
        <taxon>Methanobacteriati</taxon>
        <taxon>Methanobacteriota</taxon>
        <taxon>Stenosarchaea group</taxon>
        <taxon>Halobacteria</taxon>
        <taxon>Halobacteriales</taxon>
        <taxon>Haloferacaceae</taxon>
        <taxon>Haloferax</taxon>
    </lineage>
</organism>
<name>A0A0W1SUV2_9EURY</name>
<dbReference type="InterPro" id="IPR002586">
    <property type="entry name" value="CobQ/CobB/MinD/ParA_Nub-bd_dom"/>
</dbReference>
<dbReference type="GO" id="GO:0016887">
    <property type="term" value="F:ATP hydrolysis activity"/>
    <property type="evidence" value="ECO:0007669"/>
    <property type="project" value="TreeGrafter"/>
</dbReference>
<dbReference type="Proteomes" id="UP000053157">
    <property type="component" value="Unassembled WGS sequence"/>
</dbReference>
<feature type="compositionally biased region" description="Acidic residues" evidence="1">
    <location>
        <begin position="562"/>
        <end position="572"/>
    </location>
</feature>
<dbReference type="SUPFAM" id="SSF52540">
    <property type="entry name" value="P-loop containing nucleoside triphosphate hydrolases"/>
    <property type="match status" value="1"/>
</dbReference>
<dbReference type="GO" id="GO:0005829">
    <property type="term" value="C:cytosol"/>
    <property type="evidence" value="ECO:0007669"/>
    <property type="project" value="TreeGrafter"/>
</dbReference>
<dbReference type="Pfam" id="PF01656">
    <property type="entry name" value="CbiA"/>
    <property type="match status" value="1"/>
</dbReference>
<dbReference type="GO" id="GO:0051782">
    <property type="term" value="P:negative regulation of cell division"/>
    <property type="evidence" value="ECO:0007669"/>
    <property type="project" value="TreeGrafter"/>
</dbReference>
<protein>
    <recommendedName>
        <fullName evidence="2">CobQ/CobB/MinD/ParA nucleotide binding domain-containing protein</fullName>
    </recommendedName>
</protein>
<comment type="caution">
    <text evidence="3">The sequence shown here is derived from an EMBL/GenBank/DDBJ whole genome shotgun (WGS) entry which is preliminary data.</text>
</comment>
<dbReference type="InterPro" id="IPR027417">
    <property type="entry name" value="P-loop_NTPase"/>
</dbReference>
<feature type="compositionally biased region" description="Acidic residues" evidence="1">
    <location>
        <begin position="443"/>
        <end position="454"/>
    </location>
</feature>
<feature type="compositionally biased region" description="Low complexity" evidence="1">
    <location>
        <begin position="248"/>
        <end position="257"/>
    </location>
</feature>
<dbReference type="RefSeq" id="WP_058571346.1">
    <property type="nucleotide sequence ID" value="NZ_LOPV01000095.1"/>
</dbReference>
<feature type="compositionally biased region" description="Acidic residues" evidence="1">
    <location>
        <begin position="304"/>
        <end position="328"/>
    </location>
</feature>
<evidence type="ECO:0000259" key="2">
    <source>
        <dbReference type="Pfam" id="PF01656"/>
    </source>
</evidence>
<feature type="domain" description="CobQ/CobB/MinD/ParA nucleotide binding" evidence="2">
    <location>
        <begin position="6"/>
        <end position="210"/>
    </location>
</feature>
<feature type="compositionally biased region" description="Low complexity" evidence="1">
    <location>
        <begin position="278"/>
        <end position="297"/>
    </location>
</feature>
<feature type="compositionally biased region" description="Acidic residues" evidence="1">
    <location>
        <begin position="422"/>
        <end position="435"/>
    </location>
</feature>
<feature type="compositionally biased region" description="Acidic residues" evidence="1">
    <location>
        <begin position="258"/>
        <end position="277"/>
    </location>
</feature>
<keyword evidence="4" id="KW-1185">Reference proteome</keyword>
<dbReference type="OrthoDB" id="31168at2157"/>
<dbReference type="InterPro" id="IPR010224">
    <property type="entry name" value="MinD_archaea"/>
</dbReference>
<proteinExistence type="predicted"/>
<dbReference type="PANTHER" id="PTHR43384">
    <property type="entry name" value="SEPTUM SITE-DETERMINING PROTEIN MIND HOMOLOG, CHLOROPLASTIC-RELATED"/>
    <property type="match status" value="1"/>
</dbReference>
<dbReference type="Gene3D" id="3.40.50.300">
    <property type="entry name" value="P-loop containing nucleotide triphosphate hydrolases"/>
    <property type="match status" value="1"/>
</dbReference>
<reference evidence="3 4" key="1">
    <citation type="submission" date="2015-12" db="EMBL/GenBank/DDBJ databases">
        <title>Haloferax profundi sp. nov. isolated from the Discovery deep brine-seawater interface in the Red Sea.</title>
        <authorList>
            <person name="Zhang G."/>
            <person name="Stingl U."/>
            <person name="Rashid M."/>
        </authorList>
    </citation>
    <scope>NUCLEOTIDE SEQUENCE [LARGE SCALE GENOMIC DNA]</scope>
    <source>
        <strain evidence="3 4">SB29</strain>
    </source>
</reference>
<dbReference type="EMBL" id="LOPV01000095">
    <property type="protein sequence ID" value="KTG29602.1"/>
    <property type="molecule type" value="Genomic_DNA"/>
</dbReference>
<feature type="compositionally biased region" description="Acidic residues" evidence="1">
    <location>
        <begin position="580"/>
        <end position="590"/>
    </location>
</feature>
<evidence type="ECO:0000313" key="4">
    <source>
        <dbReference type="Proteomes" id="UP000053157"/>
    </source>
</evidence>
<dbReference type="AlphaFoldDB" id="A0A0W1SUV2"/>
<sequence length="602" mass="61495">MARVYAIASAKGGVGKTTTTANLGTVLSMAGQDVVVVDGDLGMPNLAGALGVDPDRETLHDVLTGETTVESATYEGPEGLSVLPGSTALEAFASANAKELHPVIEELKERYDIVLIDTGAGLSDDTFVPLKLADEVLLVSTTEREALGDTEKTRQLGERIGADVVGVVLTRVNQSNPNADEVASLLDTGVIAVVPEDSAIREALSTQVPVVARAPNSIAAAGYRALAEALTGNPVPIPDALADDVDQSSDSTGSTSADAEDVVDTPDPADDDADAAADDVTVVETDGDSGSDSVAGDTPPTETAIDEAAPESTPDTDLDPESTPESDSEPQSTPKSFRDQASEPEPEPDPTVEAATATEATQEPESDSAPESSPDPEPVQEPLADPESSPDETTTDEPAATAATLEDEAEAALDAAIPFGSGDDESSEAVDDDPLAGDASDTTADEEPSEDVAPAEDPVTANLDAADSMGADPLAGDEVVEPTSGPGVADGPDTRGVDADHLPSTEDSDGDAASTDSDDATDPSNSDDASVVVEDASSEPTDEPLVAEAEPDATQQSAEVVDSADGDDDEEGVYTTSLVEEVESLDDEDEEKKKGFFSRFLG</sequence>
<evidence type="ECO:0000256" key="1">
    <source>
        <dbReference type="SAM" id="MobiDB-lite"/>
    </source>
</evidence>
<feature type="compositionally biased region" description="Low complexity" evidence="1">
    <location>
        <begin position="351"/>
        <end position="361"/>
    </location>
</feature>
<dbReference type="InterPro" id="IPR050625">
    <property type="entry name" value="ParA/MinD_ATPase"/>
</dbReference>